<comment type="caution">
    <text evidence="1">The sequence shown here is derived from an EMBL/GenBank/DDBJ whole genome shotgun (WGS) entry which is preliminary data.</text>
</comment>
<dbReference type="Proteomes" id="UP001204643">
    <property type="component" value="Unassembled WGS sequence"/>
</dbReference>
<gene>
    <name evidence="1" type="ORF">NPM19_32530</name>
</gene>
<dbReference type="AlphaFoldDB" id="A0AAW5L7M9"/>
<accession>A0AAW5L7M9</accession>
<evidence type="ECO:0000313" key="2">
    <source>
        <dbReference type="Proteomes" id="UP001204643"/>
    </source>
</evidence>
<sequence length="83" mass="9611">KHTLTRDGKNQFHITALQAQQFDLYRDGTYIKSFWEPSMIDEETDPTKEHMYYIMAKNSIGETRSPIITVPSSQSISMLQKAN</sequence>
<name>A0AAW5L7M9_BACCE</name>
<feature type="non-terminal residue" evidence="1">
    <location>
        <position position="1"/>
    </location>
</feature>
<evidence type="ECO:0000313" key="1">
    <source>
        <dbReference type="EMBL" id="MCQ6289272.1"/>
    </source>
</evidence>
<dbReference type="EMBL" id="JANHEB010000228">
    <property type="protein sequence ID" value="MCQ6289272.1"/>
    <property type="molecule type" value="Genomic_DNA"/>
</dbReference>
<proteinExistence type="predicted"/>
<organism evidence="1 2">
    <name type="scientific">Bacillus cereus</name>
    <dbReference type="NCBI Taxonomy" id="1396"/>
    <lineage>
        <taxon>Bacteria</taxon>
        <taxon>Bacillati</taxon>
        <taxon>Bacillota</taxon>
        <taxon>Bacilli</taxon>
        <taxon>Bacillales</taxon>
        <taxon>Bacillaceae</taxon>
        <taxon>Bacillus</taxon>
        <taxon>Bacillus cereus group</taxon>
    </lineage>
</organism>
<protein>
    <submittedName>
        <fullName evidence="1">Peptidase C1</fullName>
    </submittedName>
</protein>
<reference evidence="1" key="1">
    <citation type="submission" date="2022-07" db="EMBL/GenBank/DDBJ databases">
        <title>Identification and characterization of Bacillus thuringiensis and other Bacillus cereus group isolates from spinach by whole genome sequencing.</title>
        <authorList>
            <person name="Zao X."/>
            <person name="Zervas A."/>
            <person name="Hendriks M."/>
            <person name="Rajkovic A."/>
            <person name="Van Overbeek L."/>
            <person name="Hendriksen N.B."/>
            <person name="Uyttendaele M."/>
        </authorList>
    </citation>
    <scope>NUCLEOTIDE SEQUENCE</scope>
    <source>
        <strain evidence="1">781001F-1</strain>
    </source>
</reference>